<evidence type="ECO:0000256" key="1">
    <source>
        <dbReference type="ARBA" id="ARBA00000900"/>
    </source>
</evidence>
<evidence type="ECO:0000256" key="6">
    <source>
        <dbReference type="ARBA" id="ARBA00022786"/>
    </source>
</evidence>
<dbReference type="GO" id="GO:0061630">
    <property type="term" value="F:ubiquitin protein ligase activity"/>
    <property type="evidence" value="ECO:0007669"/>
    <property type="project" value="UniProtKB-EC"/>
</dbReference>
<evidence type="ECO:0000256" key="4">
    <source>
        <dbReference type="ARBA" id="ARBA00022679"/>
    </source>
</evidence>
<dbReference type="SMART" id="SM00504">
    <property type="entry name" value="Ubox"/>
    <property type="match status" value="1"/>
</dbReference>
<dbReference type="KEGG" id="cic:CICLE_v10029840mg"/>
<dbReference type="InterPro" id="IPR045210">
    <property type="entry name" value="RING-Ubox_PUB"/>
</dbReference>
<evidence type="ECO:0000256" key="3">
    <source>
        <dbReference type="ARBA" id="ARBA00012483"/>
    </source>
</evidence>
<reference evidence="10 11" key="1">
    <citation type="submission" date="2013-10" db="EMBL/GenBank/DDBJ databases">
        <authorList>
            <consortium name="International Citrus Genome Consortium"/>
            <person name="Jenkins J."/>
            <person name="Schmutz J."/>
            <person name="Prochnik S."/>
            <person name="Rokhsar D."/>
            <person name="Gmitter F."/>
            <person name="Ollitrault P."/>
            <person name="Machado M."/>
            <person name="Talon M."/>
            <person name="Wincker P."/>
            <person name="Jaillon O."/>
            <person name="Morgante M."/>
        </authorList>
    </citation>
    <scope>NUCLEOTIDE SEQUENCE</scope>
    <source>
        <strain evidence="11">cv. Clemenules</strain>
    </source>
</reference>
<dbReference type="EC" id="2.3.2.27" evidence="3"/>
<comment type="catalytic activity">
    <reaction evidence="1">
        <text>S-ubiquitinyl-[E2 ubiquitin-conjugating enzyme]-L-cysteine + [acceptor protein]-L-lysine = [E2 ubiquitin-conjugating enzyme]-L-cysteine + N(6)-ubiquitinyl-[acceptor protein]-L-lysine.</text>
        <dbReference type="EC" id="2.3.2.27"/>
    </reaction>
</comment>
<dbReference type="OMA" id="RVYCTLQ"/>
<dbReference type="Gene3D" id="3.30.40.10">
    <property type="entry name" value="Zinc/RING finger domain, C3HC4 (zinc finger)"/>
    <property type="match status" value="1"/>
</dbReference>
<keyword evidence="4" id="KW-0808">Transferase</keyword>
<dbReference type="UniPathway" id="UPA00143"/>
<feature type="region of interest" description="Disordered" evidence="8">
    <location>
        <begin position="1"/>
        <end position="25"/>
    </location>
</feature>
<dbReference type="InParanoid" id="V4UG58"/>
<feature type="domain" description="U-box" evidence="9">
    <location>
        <begin position="261"/>
        <end position="340"/>
    </location>
</feature>
<dbReference type="Gramene" id="ESR38324">
    <property type="protein sequence ID" value="ESR38324"/>
    <property type="gene ID" value="CICLE_v10029840mg"/>
</dbReference>
<dbReference type="eggNOG" id="KOG0167">
    <property type="taxonomic scope" value="Eukaryota"/>
</dbReference>
<dbReference type="InterPro" id="IPR052608">
    <property type="entry name" value="U-box_domain_protein"/>
</dbReference>
<evidence type="ECO:0000256" key="8">
    <source>
        <dbReference type="SAM" id="MobiDB-lite"/>
    </source>
</evidence>
<keyword evidence="7" id="KW-0175">Coiled coil</keyword>
<dbReference type="SUPFAM" id="SSF57850">
    <property type="entry name" value="RING/U-box"/>
    <property type="match status" value="1"/>
</dbReference>
<proteinExistence type="predicted"/>
<dbReference type="Gene3D" id="1.25.10.10">
    <property type="entry name" value="Leucine-rich Repeat Variant"/>
    <property type="match status" value="2"/>
</dbReference>
<name>V4UG58_CITCL</name>
<dbReference type="STRING" id="85681.V4UG58"/>
<dbReference type="PANTHER" id="PTHR45958">
    <property type="entry name" value="RING-TYPE E3 UBIQUITIN TRANSFERASE"/>
    <property type="match status" value="1"/>
</dbReference>
<evidence type="ECO:0000313" key="10">
    <source>
        <dbReference type="EMBL" id="ESR38324.1"/>
    </source>
</evidence>
<sequence length="1048" mass="115557">MDDLEANARTRPRIQSPPSNQMTSPAAAATPLLSMADAVDSIKRSLSDLTTTATDNKGIGFFENPRRFSGYATRLQNTALKGIAGDLAKANEIMSVYRNRSKIFVLINCLSLSAYLQERTLAIGSWLSLIDSSLHHHPYPELRKKIADLSRDMKQAQFTVNENEERVYCTLQKEGQGRPTTKAVQSGIIMDLARALGIESDNHNELTEQIKQLKSDLSQSSSVTERRILTSLQRILDTWSVVPDVAALNWDSELEEDCHILPFKNFLCPLTKQVMKEPVVLESAQAYERKAIEYWFERCLEDGRDPTCPVTGQVLKSLELKPNIGLAGAIEEWVNRNVEVQVSTVVETLRKENPEVDGLDKALDSVFKISEEHPSNRYRVRNAGVVLLIVKLLKSSSKSVGTILRSKALMALLSMAKDEESKKIMLEEGVTKSVIHSLIGNSEKEKEYAVKLLLEFCNDEAYCKSVASEKGALVLLSSMTGNLELPALSNLADEVFKKMERIEEIVQPLAAAGRFEPLINRLCQGSDNVQIEMAFLVGKLTLTNSCKEHIARQCAKVLVELLSKPAGRAASLKALYNLSGLDDNATILVDSALLPALTDILFKSHDASPELKELAAATIANVVSNPGCWELASADKLGHSMQSESIVSSLLGLLSGVSPQCQVSTLRILCGIASSPQAAESAATHIKSGDGIKYIIQFLEHPEVEHRTYAFRLTRILSERIGQDLAYALKPFDKLVLFKDKILDNQSANCERSDAACILANIQLSEEEVKTLLEATFIKWIVITLQTHKSSFNTRSSRPISNIAEGLLGLLLHFTGSVNPQTLGTVREHRLMTIFRDQLSFPSKARVKQLAAHGLNNLSEAGRSLCAQDTGSSTPRRFCASLVFICGKPPPEPTTCPIHNTPCEDNSQLCLLKSNCIKPLVDLLAEEDTNVQIAAVEALSTLIIDTSKNFKRGVDELEREGALDAVVDLFTEVRPGLLQERTVWMLERVLRVEGHSHRYSLNQSLVRALVEAFKHGNANAKRHAQEALTNLKQISGLSGKASQARARR</sequence>
<dbReference type="AlphaFoldDB" id="V4UG58"/>
<evidence type="ECO:0000256" key="2">
    <source>
        <dbReference type="ARBA" id="ARBA00004906"/>
    </source>
</evidence>
<dbReference type="PROSITE" id="PS51698">
    <property type="entry name" value="U_BOX"/>
    <property type="match status" value="1"/>
</dbReference>
<dbReference type="Pfam" id="PF04564">
    <property type="entry name" value="U-box"/>
    <property type="match status" value="1"/>
</dbReference>
<dbReference type="InterPro" id="IPR011989">
    <property type="entry name" value="ARM-like"/>
</dbReference>
<keyword evidence="11" id="KW-1185">Reference proteome</keyword>
<organism evidence="10 11">
    <name type="scientific">Citrus clementina</name>
    <name type="common">Clementine</name>
    <name type="synonym">Citrus deliciosa x Citrus sinensis</name>
    <dbReference type="NCBI Taxonomy" id="85681"/>
    <lineage>
        <taxon>Eukaryota</taxon>
        <taxon>Viridiplantae</taxon>
        <taxon>Streptophyta</taxon>
        <taxon>Embryophyta</taxon>
        <taxon>Tracheophyta</taxon>
        <taxon>Spermatophyta</taxon>
        <taxon>Magnoliopsida</taxon>
        <taxon>eudicotyledons</taxon>
        <taxon>Gunneridae</taxon>
        <taxon>Pentapetalae</taxon>
        <taxon>rosids</taxon>
        <taxon>malvids</taxon>
        <taxon>Sapindales</taxon>
        <taxon>Rutaceae</taxon>
        <taxon>Aurantioideae</taxon>
        <taxon>Citrus</taxon>
    </lineage>
</organism>
<evidence type="ECO:0000256" key="5">
    <source>
        <dbReference type="ARBA" id="ARBA00022737"/>
    </source>
</evidence>
<comment type="pathway">
    <text evidence="2">Protein modification; protein ubiquitination.</text>
</comment>
<dbReference type="Proteomes" id="UP000030687">
    <property type="component" value="Unassembled WGS sequence"/>
</dbReference>
<feature type="coiled-coil region" evidence="7">
    <location>
        <begin position="196"/>
        <end position="223"/>
    </location>
</feature>
<dbReference type="EMBL" id="KI536978">
    <property type="protein sequence ID" value="ESR38324.1"/>
    <property type="molecule type" value="Genomic_DNA"/>
</dbReference>
<evidence type="ECO:0000256" key="7">
    <source>
        <dbReference type="SAM" id="Coils"/>
    </source>
</evidence>
<dbReference type="SUPFAM" id="SSF48371">
    <property type="entry name" value="ARM repeat"/>
    <property type="match status" value="2"/>
</dbReference>
<protein>
    <recommendedName>
        <fullName evidence="3">RING-type E3 ubiquitin transferase</fullName>
        <ecNumber evidence="3">2.3.2.27</ecNumber>
    </recommendedName>
</protein>
<dbReference type="InterPro" id="IPR003613">
    <property type="entry name" value="Ubox_domain"/>
</dbReference>
<dbReference type="Pfam" id="PF00514">
    <property type="entry name" value="Arm"/>
    <property type="match status" value="1"/>
</dbReference>
<dbReference type="GO" id="GO:0016567">
    <property type="term" value="P:protein ubiquitination"/>
    <property type="evidence" value="ECO:0007669"/>
    <property type="project" value="UniProtKB-UniPathway"/>
</dbReference>
<accession>V4UG58</accession>
<dbReference type="PANTHER" id="PTHR45958:SF14">
    <property type="entry name" value="RING-TYPE E3 UBIQUITIN TRANSFERASE"/>
    <property type="match status" value="1"/>
</dbReference>
<dbReference type="CDD" id="cd16664">
    <property type="entry name" value="RING-Ubox_PUB"/>
    <property type="match status" value="1"/>
</dbReference>
<dbReference type="InterPro" id="IPR000225">
    <property type="entry name" value="Armadillo"/>
</dbReference>
<evidence type="ECO:0000259" key="9">
    <source>
        <dbReference type="PROSITE" id="PS51698"/>
    </source>
</evidence>
<dbReference type="InterPro" id="IPR013083">
    <property type="entry name" value="Znf_RING/FYVE/PHD"/>
</dbReference>
<keyword evidence="6" id="KW-0833">Ubl conjugation pathway</keyword>
<gene>
    <name evidence="10" type="ORF">CICLE_v10029840mg</name>
</gene>
<dbReference type="SMART" id="SM00185">
    <property type="entry name" value="ARM"/>
    <property type="match status" value="7"/>
</dbReference>
<evidence type="ECO:0000313" key="11">
    <source>
        <dbReference type="Proteomes" id="UP000030687"/>
    </source>
</evidence>
<keyword evidence="5" id="KW-0677">Repeat</keyword>
<dbReference type="InterPro" id="IPR016024">
    <property type="entry name" value="ARM-type_fold"/>
</dbReference>